<evidence type="ECO:0000256" key="3">
    <source>
        <dbReference type="ARBA" id="ARBA00004798"/>
    </source>
</evidence>
<evidence type="ECO:0000259" key="11">
    <source>
        <dbReference type="Pfam" id="PF06415"/>
    </source>
</evidence>
<dbReference type="InterPro" id="IPR005995">
    <property type="entry name" value="Pgm_bpd_ind"/>
</dbReference>
<evidence type="ECO:0000256" key="8">
    <source>
        <dbReference type="ARBA" id="ARBA00023211"/>
    </source>
</evidence>
<dbReference type="PANTHER" id="PTHR31637:SF0">
    <property type="entry name" value="2,3-BISPHOSPHOGLYCERATE-INDEPENDENT PHOSPHOGLYCERATE MUTASE"/>
    <property type="match status" value="1"/>
</dbReference>
<accession>A0A3A4R138</accession>
<comment type="caution">
    <text evidence="12">The sequence shown here is derived from an EMBL/GenBank/DDBJ whole genome shotgun (WGS) entry which is preliminary data.</text>
</comment>
<sequence>MKVKSLRSTVTALILSQVMIFYSIPIPLLAADPEMRVESSSDLKNIIVPTDYGKIEDQFEGLEEQIIVHIQDVHSNYEAQKNIASIIKQLSSKNDINLLGIEGASGPFMIDQFHVFKNQKVREKVADYFMKTGKFNGAEYLAYSRDLPLTLYGIEDAQTYLKHYAMFREPLKFNKEYTAYYEQSATLINAIKNVIYSDELKEMDAKLMAQENGEITLVDFSNYLKDLLLKHNFILKDYKNFARLVTLDHLEKQIDFDNVNKERTGLINYIGPRLEEEEIQEIREVSLAFSKESITSDDYYKYLKNLADAKEIDISRFPNIAFFFKYLDMFGKLDFTELVKEKDELVRLLKEKLFTTDDQRTVNAVSDSLLLMSKLFALRVSNEEFKKYQAMRETITDKWIKSSLSDIAQKYDIPSSFTAEFTFNDKFEAIDNFYKLAKVRDKQLLDNTLSFMKEEDSNTAVLISGGFHTIGMTEMMKEQDVSYVVVAPTITKEHDYNKYISNMTGQEDTMDTLFSFPVPEASIIPAPVPTAVNALDPSVKEIIINTSILYNLALEIVGIIDEKIDLTDKIKLPPEAQKELLDLLGGNEYLLKISETLGVPNVYVDLPGIRTEGGNNAIIVIPIRIYDLSFFVAYRHPEYDKPSKLIEEFDGKKYPKKDIPELNMTLYFEGAVTAEHNLIIQDPFIPLLQQRLIAPGIPQVIPDLYSAVQTAVESNIQPDRIAPKVQESADTQEPAGRILNYTQPGRGDALIMFNVNGTDLIGLSKALVDNQFDAFQTIDGLDLSLYTMTRYSEDIDAKAAYPRVTAEQSLGKTLADANVPQSRIASVDSVQVMTEALDGNTKIDYTPEKFAMIEVPVPPAEAVRQTPAYNSGNVADEAIKRITDSKDQLIVAGFSAPDALGQTGDIIAAAEGFDIMDQEIARVVETALKTGVSVVITGTHGNIEKMVDENGTPIQGRYSSFTNNPVPFIYIDGRDQRIAAQKDILRPDASLGSVAPTILDILGIAKPETMTAPSIFRDFEPMKNGRVLLITVDGLGTSAEAQGNAVELARKQVQQKNRELNFDRWMLDYPSTQVSASGTAIGLRENTPGYPAAAYFAMGSGLSANDIVLDMVTIDRAIADNSFNRNEVFLEAITAAQRSNTKLHLLGLVSSAEIDSSIAHLEALLRLAKEKGLARDAVVIHVITDGIDEAPASIAENINAVTELTKELGIGIVATAGGRYWFMNPEQEYDKIEKAYNSLLEEQLDKELDAATGVVLLPEEIVMNSLGLREALAVIRQQYGSRIKLGVLTTKSPAVMQRILQVNNVADKIDFILSEPELGVIDPAIGLIDPIVSAIRSKYPTITDPQREIAIITLDLAKLGPDAISKARVFVQEVPQNENEVFSVANGLFVAVMTIEGHDNELVNYEGWAAGQPGTLRTITVERNFLDQLNRQRKINELFETAA</sequence>
<feature type="domain" description="BPG-independent PGAM N-terminal" evidence="11">
    <location>
        <begin position="1114"/>
        <end position="1248"/>
    </location>
</feature>
<dbReference type="EC" id="5.4.2.12" evidence="5"/>
<name>A0A3A4R138_9BACT</name>
<evidence type="ECO:0000256" key="2">
    <source>
        <dbReference type="ARBA" id="ARBA00001936"/>
    </source>
</evidence>
<evidence type="ECO:0000259" key="10">
    <source>
        <dbReference type="Pfam" id="PF01676"/>
    </source>
</evidence>
<keyword evidence="6" id="KW-0479">Metal-binding</keyword>
<evidence type="ECO:0000256" key="1">
    <source>
        <dbReference type="ARBA" id="ARBA00000370"/>
    </source>
</evidence>
<dbReference type="Pfam" id="PF06415">
    <property type="entry name" value="iPGM_N"/>
    <property type="match status" value="1"/>
</dbReference>
<dbReference type="Proteomes" id="UP000266426">
    <property type="component" value="Unassembled WGS sequence"/>
</dbReference>
<comment type="catalytic activity">
    <reaction evidence="1">
        <text>(2R)-2-phosphoglycerate = (2R)-3-phosphoglycerate</text>
        <dbReference type="Rhea" id="RHEA:15901"/>
        <dbReference type="ChEBI" id="CHEBI:58272"/>
        <dbReference type="ChEBI" id="CHEBI:58289"/>
        <dbReference type="EC" id="5.4.2.12"/>
    </reaction>
</comment>
<proteinExistence type="inferred from homology"/>
<reference evidence="12 13" key="1">
    <citation type="journal article" date="2017" name="ISME J.">
        <title>Energy and carbon metabolisms in a deep terrestrial subsurface fluid microbial community.</title>
        <authorList>
            <person name="Momper L."/>
            <person name="Jungbluth S.P."/>
            <person name="Lee M.D."/>
            <person name="Amend J.P."/>
        </authorList>
    </citation>
    <scope>NUCLEOTIDE SEQUENCE [LARGE SCALE GENOMIC DNA]</scope>
    <source>
        <strain evidence="12">SURF_26</strain>
    </source>
</reference>
<evidence type="ECO:0000256" key="9">
    <source>
        <dbReference type="ARBA" id="ARBA00023235"/>
    </source>
</evidence>
<evidence type="ECO:0000256" key="5">
    <source>
        <dbReference type="ARBA" id="ARBA00012026"/>
    </source>
</evidence>
<evidence type="ECO:0000313" key="12">
    <source>
        <dbReference type="EMBL" id="RJP58136.1"/>
    </source>
</evidence>
<dbReference type="EMBL" id="QZJZ01000071">
    <property type="protein sequence ID" value="RJP58136.1"/>
    <property type="molecule type" value="Genomic_DNA"/>
</dbReference>
<dbReference type="SUPFAM" id="SSF53649">
    <property type="entry name" value="Alkaline phosphatase-like"/>
    <property type="match status" value="1"/>
</dbReference>
<dbReference type="InterPro" id="IPR011258">
    <property type="entry name" value="BPG-indep_PGM_N"/>
</dbReference>
<protein>
    <recommendedName>
        <fullName evidence="5">phosphoglycerate mutase (2,3-diphosphoglycerate-independent)</fullName>
        <ecNumber evidence="5">5.4.2.12</ecNumber>
    </recommendedName>
</protein>
<dbReference type="GO" id="GO:0006007">
    <property type="term" value="P:glucose catabolic process"/>
    <property type="evidence" value="ECO:0007669"/>
    <property type="project" value="InterPro"/>
</dbReference>
<comment type="pathway">
    <text evidence="3">Carbohydrate degradation; glycolysis; pyruvate from D-glyceraldehyde 3-phosphate: step 3/5.</text>
</comment>
<dbReference type="InterPro" id="IPR036646">
    <property type="entry name" value="PGAM_B_sf"/>
</dbReference>
<dbReference type="Pfam" id="PF01676">
    <property type="entry name" value="Metalloenzyme"/>
    <property type="match status" value="1"/>
</dbReference>
<dbReference type="InterPro" id="IPR017850">
    <property type="entry name" value="Alkaline_phosphatase_core_sf"/>
</dbReference>
<dbReference type="SUPFAM" id="SSF64158">
    <property type="entry name" value="2,3-Bisphosphoglycerate-independent phosphoglycerate mutase, substrate-binding domain"/>
    <property type="match status" value="2"/>
</dbReference>
<dbReference type="Gene3D" id="3.40.720.10">
    <property type="entry name" value="Alkaline Phosphatase, subunit A"/>
    <property type="match status" value="2"/>
</dbReference>
<gene>
    <name evidence="12" type="ORF">C4541_08895</name>
</gene>
<dbReference type="GO" id="GO:0004619">
    <property type="term" value="F:phosphoglycerate mutase activity"/>
    <property type="evidence" value="ECO:0007669"/>
    <property type="project" value="UniProtKB-EC"/>
</dbReference>
<evidence type="ECO:0000256" key="7">
    <source>
        <dbReference type="ARBA" id="ARBA00023152"/>
    </source>
</evidence>
<feature type="domain" description="Metalloenzyme" evidence="10">
    <location>
        <begin position="802"/>
        <end position="1005"/>
    </location>
</feature>
<evidence type="ECO:0000256" key="6">
    <source>
        <dbReference type="ARBA" id="ARBA00022723"/>
    </source>
</evidence>
<comment type="similarity">
    <text evidence="4">Belongs to the BPG-independent phosphoglycerate mutase family.</text>
</comment>
<dbReference type="PANTHER" id="PTHR31637">
    <property type="entry name" value="2,3-BISPHOSPHOGLYCERATE-INDEPENDENT PHOSPHOGLYCERATE MUTASE"/>
    <property type="match status" value="1"/>
</dbReference>
<dbReference type="UniPathway" id="UPA00109">
    <property type="reaction ID" value="UER00186"/>
</dbReference>
<dbReference type="GO" id="GO:0005829">
    <property type="term" value="C:cytosol"/>
    <property type="evidence" value="ECO:0007669"/>
    <property type="project" value="TreeGrafter"/>
</dbReference>
<keyword evidence="8" id="KW-0464">Manganese</keyword>
<evidence type="ECO:0000313" key="13">
    <source>
        <dbReference type="Proteomes" id="UP000266426"/>
    </source>
</evidence>
<organism evidence="12 13">
    <name type="scientific">Candidatus Auribacter fodinae</name>
    <dbReference type="NCBI Taxonomy" id="2093366"/>
    <lineage>
        <taxon>Bacteria</taxon>
        <taxon>Pseudomonadati</taxon>
        <taxon>Candidatus Auribacterota</taxon>
        <taxon>Candidatus Auribacteria</taxon>
        <taxon>Candidatus Auribacterales</taxon>
        <taxon>Candidatus Auribacteraceae</taxon>
        <taxon>Candidatus Auribacter</taxon>
    </lineage>
</organism>
<keyword evidence="7" id="KW-0324">Glycolysis</keyword>
<keyword evidence="9" id="KW-0413">Isomerase</keyword>
<dbReference type="InterPro" id="IPR006124">
    <property type="entry name" value="Metalloenzyme"/>
</dbReference>
<evidence type="ECO:0000256" key="4">
    <source>
        <dbReference type="ARBA" id="ARBA00008819"/>
    </source>
</evidence>
<comment type="cofactor">
    <cofactor evidence="2">
        <name>Mn(2+)</name>
        <dbReference type="ChEBI" id="CHEBI:29035"/>
    </cofactor>
</comment>
<dbReference type="Gene3D" id="3.40.1450.10">
    <property type="entry name" value="BPG-independent phosphoglycerate mutase, domain B"/>
    <property type="match status" value="2"/>
</dbReference>
<dbReference type="GO" id="GO:0030145">
    <property type="term" value="F:manganese ion binding"/>
    <property type="evidence" value="ECO:0007669"/>
    <property type="project" value="InterPro"/>
</dbReference>
<dbReference type="GO" id="GO:0006096">
    <property type="term" value="P:glycolytic process"/>
    <property type="evidence" value="ECO:0007669"/>
    <property type="project" value="UniProtKB-UniPathway"/>
</dbReference>